<keyword evidence="6 9" id="KW-1133">Transmembrane helix</keyword>
<dbReference type="InterPro" id="IPR055344">
    <property type="entry name" value="SecD_SecF_C_bact"/>
</dbReference>
<keyword evidence="4 9" id="KW-0812">Transmembrane</keyword>
<feature type="transmembrane region" description="Helical" evidence="9">
    <location>
        <begin position="36"/>
        <end position="57"/>
    </location>
</feature>
<feature type="transmembrane region" description="Helical" evidence="9">
    <location>
        <begin position="258"/>
        <end position="275"/>
    </location>
</feature>
<comment type="similarity">
    <text evidence="9">Belongs to the SecD/SecF family. SecF subfamily.</text>
</comment>
<evidence type="ECO:0000256" key="6">
    <source>
        <dbReference type="ARBA" id="ARBA00022989"/>
    </source>
</evidence>
<evidence type="ECO:0000256" key="3">
    <source>
        <dbReference type="ARBA" id="ARBA00022475"/>
    </source>
</evidence>
<proteinExistence type="inferred from homology"/>
<keyword evidence="13" id="KW-1185">Reference proteome</keyword>
<feature type="compositionally biased region" description="Polar residues" evidence="10">
    <location>
        <begin position="1"/>
        <end position="10"/>
    </location>
</feature>
<dbReference type="HAMAP" id="MF_01464_B">
    <property type="entry name" value="SecF_B"/>
    <property type="match status" value="1"/>
</dbReference>
<dbReference type="PANTHER" id="PTHR30081:SF8">
    <property type="entry name" value="PROTEIN TRANSLOCASE SUBUNIT SECF"/>
    <property type="match status" value="1"/>
</dbReference>
<evidence type="ECO:0000256" key="1">
    <source>
        <dbReference type="ARBA" id="ARBA00004651"/>
    </source>
</evidence>
<dbReference type="NCBIfam" id="TIGR00916">
    <property type="entry name" value="2A0604s01"/>
    <property type="match status" value="1"/>
</dbReference>
<dbReference type="InterPro" id="IPR005665">
    <property type="entry name" value="SecF_bac"/>
</dbReference>
<dbReference type="GO" id="GO:0065002">
    <property type="term" value="P:intracellular protein transmembrane transport"/>
    <property type="evidence" value="ECO:0007669"/>
    <property type="project" value="UniProtKB-UniRule"/>
</dbReference>
<feature type="transmembrane region" description="Helical" evidence="9">
    <location>
        <begin position="281"/>
        <end position="307"/>
    </location>
</feature>
<dbReference type="GO" id="GO:0006605">
    <property type="term" value="P:protein targeting"/>
    <property type="evidence" value="ECO:0007669"/>
    <property type="project" value="UniProtKB-UniRule"/>
</dbReference>
<dbReference type="NCBIfam" id="TIGR00966">
    <property type="entry name" value="transloc_SecF"/>
    <property type="match status" value="1"/>
</dbReference>
<feature type="compositionally biased region" description="Basic and acidic residues" evidence="10">
    <location>
        <begin position="11"/>
        <end position="21"/>
    </location>
</feature>
<sequence>MMTDMTQQESPKPDNSKKYGRPDDERIIDFMKIAKPAAIISIILTLASIFFICTKGLNLGLDFTGGVSAELNYSQPANQTEVIKSLEKAGFEDAMVQTLGSNKDLLVRMPVQENIEAEDLTKAITSAVQLPNNQAEVHKVDVVGGQVGNELYVRSAGAVALALLLMLIYVTIRFEFKLALGAVLSLFHDVLVTVGVFAMMQWPFDLTVLAAILALLGFSLNDNIVVSDRIRENFRKIRGATPREVVDISLTETLRRTIHTSMTLLLVVVAMMFLGGDGLHWFSIAMFIGVFVGTYSSIYIGTAFALWRGLNRQDFIVQVKPEFEEEEIPH</sequence>
<evidence type="ECO:0000313" key="13">
    <source>
        <dbReference type="Proteomes" id="UP000502297"/>
    </source>
</evidence>
<comment type="subunit">
    <text evidence="9">Forms a complex with SecD. Part of the essential Sec protein translocation apparatus which comprises SecA, SecYEG and auxiliary proteins SecDF-YajC and YidC.</text>
</comment>
<evidence type="ECO:0000256" key="7">
    <source>
        <dbReference type="ARBA" id="ARBA00023010"/>
    </source>
</evidence>
<reference evidence="12 13" key="1">
    <citation type="submission" date="2020-03" db="EMBL/GenBank/DDBJ databases">
        <authorList>
            <person name="Zhu W."/>
        </authorList>
    </citation>
    <scope>NUCLEOTIDE SEQUENCE [LARGE SCALE GENOMIC DNA]</scope>
    <source>
        <strain evidence="12 13">323-1</strain>
    </source>
</reference>
<evidence type="ECO:0000256" key="2">
    <source>
        <dbReference type="ARBA" id="ARBA00022448"/>
    </source>
</evidence>
<keyword evidence="2 9" id="KW-0813">Transport</keyword>
<dbReference type="PRINTS" id="PR01755">
    <property type="entry name" value="SECFTRNLCASE"/>
</dbReference>
<keyword evidence="3 9" id="KW-1003">Cell membrane</keyword>
<feature type="region of interest" description="Disordered" evidence="10">
    <location>
        <begin position="1"/>
        <end position="21"/>
    </location>
</feature>
<evidence type="ECO:0000259" key="11">
    <source>
        <dbReference type="Pfam" id="PF02355"/>
    </source>
</evidence>
<dbReference type="Pfam" id="PF02355">
    <property type="entry name" value="SecD_SecF_C"/>
    <property type="match status" value="1"/>
</dbReference>
<feature type="domain" description="Protein export membrane protein SecD/SecF C-terminal" evidence="11">
    <location>
        <begin position="132"/>
        <end position="307"/>
    </location>
</feature>
<dbReference type="Proteomes" id="UP000502297">
    <property type="component" value="Chromosome"/>
</dbReference>
<accession>A0A6G8RYR2</accession>
<dbReference type="RefSeq" id="WP_166225386.1">
    <property type="nucleotide sequence ID" value="NZ_CP049801.1"/>
</dbReference>
<name>A0A6G8RYR2_9GAMM</name>
<dbReference type="GO" id="GO:0015450">
    <property type="term" value="F:protein-transporting ATPase activity"/>
    <property type="evidence" value="ECO:0007669"/>
    <property type="project" value="InterPro"/>
</dbReference>
<dbReference type="Pfam" id="PF07549">
    <property type="entry name" value="Sec_GG"/>
    <property type="match status" value="1"/>
</dbReference>
<dbReference type="InterPro" id="IPR048634">
    <property type="entry name" value="SecD_SecF_C"/>
</dbReference>
<comment type="function">
    <text evidence="9">Part of the Sec protein translocase complex. Interacts with the SecYEG preprotein conducting channel. SecDF uses the proton motive force (PMF) to complete protein translocation after the ATP-dependent function of SecA.</text>
</comment>
<evidence type="ECO:0000256" key="10">
    <source>
        <dbReference type="SAM" id="MobiDB-lite"/>
    </source>
</evidence>
<protein>
    <recommendedName>
        <fullName evidence="9">Protein-export membrane protein SecF</fullName>
    </recommendedName>
</protein>
<dbReference type="GO" id="GO:0043952">
    <property type="term" value="P:protein transport by the Sec complex"/>
    <property type="evidence" value="ECO:0007669"/>
    <property type="project" value="UniProtKB-UniRule"/>
</dbReference>
<dbReference type="SUPFAM" id="SSF82866">
    <property type="entry name" value="Multidrug efflux transporter AcrB transmembrane domain"/>
    <property type="match status" value="1"/>
</dbReference>
<organism evidence="12 13">
    <name type="scientific">Acinetobacter shaoyimingii</name>
    <dbReference type="NCBI Taxonomy" id="2715164"/>
    <lineage>
        <taxon>Bacteria</taxon>
        <taxon>Pseudomonadati</taxon>
        <taxon>Pseudomonadota</taxon>
        <taxon>Gammaproteobacteria</taxon>
        <taxon>Moraxellales</taxon>
        <taxon>Moraxellaceae</taxon>
        <taxon>Acinetobacter</taxon>
    </lineage>
</organism>
<dbReference type="PANTHER" id="PTHR30081">
    <property type="entry name" value="PROTEIN-EXPORT MEMBRANE PROTEIN SEC"/>
    <property type="match status" value="1"/>
</dbReference>
<dbReference type="AlphaFoldDB" id="A0A6G8RYR2"/>
<dbReference type="EMBL" id="CP049801">
    <property type="protein sequence ID" value="QIO06873.1"/>
    <property type="molecule type" value="Genomic_DNA"/>
</dbReference>
<evidence type="ECO:0000256" key="8">
    <source>
        <dbReference type="ARBA" id="ARBA00023136"/>
    </source>
</evidence>
<keyword evidence="7 9" id="KW-0811">Translocation</keyword>
<evidence type="ECO:0000256" key="4">
    <source>
        <dbReference type="ARBA" id="ARBA00022692"/>
    </source>
</evidence>
<feature type="transmembrane region" description="Helical" evidence="9">
    <location>
        <begin position="206"/>
        <end position="226"/>
    </location>
</feature>
<dbReference type="KEGG" id="asha:G8E00_13450"/>
<evidence type="ECO:0000313" key="12">
    <source>
        <dbReference type="EMBL" id="QIO06873.1"/>
    </source>
</evidence>
<feature type="transmembrane region" description="Helical" evidence="9">
    <location>
        <begin position="179"/>
        <end position="200"/>
    </location>
</feature>
<dbReference type="Gene3D" id="1.20.1640.10">
    <property type="entry name" value="Multidrug efflux transporter AcrB transmembrane domain"/>
    <property type="match status" value="1"/>
</dbReference>
<dbReference type="InterPro" id="IPR022646">
    <property type="entry name" value="SecD/SecF_CS"/>
</dbReference>
<evidence type="ECO:0000256" key="9">
    <source>
        <dbReference type="HAMAP-Rule" id="MF_01464"/>
    </source>
</evidence>
<dbReference type="InterPro" id="IPR022813">
    <property type="entry name" value="SecD/SecF_arch_bac"/>
</dbReference>
<comment type="subcellular location">
    <subcellularLocation>
        <location evidence="1 9">Cell membrane</location>
        <topology evidence="1 9">Multi-pass membrane protein</topology>
    </subcellularLocation>
</comment>
<dbReference type="GO" id="GO:0005886">
    <property type="term" value="C:plasma membrane"/>
    <property type="evidence" value="ECO:0007669"/>
    <property type="project" value="UniProtKB-SubCell"/>
</dbReference>
<keyword evidence="8 9" id="KW-0472">Membrane</keyword>
<evidence type="ECO:0000256" key="5">
    <source>
        <dbReference type="ARBA" id="ARBA00022927"/>
    </source>
</evidence>
<gene>
    <name evidence="9 12" type="primary">secF</name>
    <name evidence="12" type="ORF">G8E00_13450</name>
</gene>
<dbReference type="InterPro" id="IPR022645">
    <property type="entry name" value="SecD/SecF_bac"/>
</dbReference>
<feature type="transmembrane region" description="Helical" evidence="9">
    <location>
        <begin position="151"/>
        <end position="172"/>
    </location>
</feature>
<keyword evidence="5 9" id="KW-0653">Protein transport</keyword>